<dbReference type="AlphaFoldDB" id="A0AAV9HKU9"/>
<organism evidence="2 3">
    <name type="scientific">Cladorrhinum samala</name>
    <dbReference type="NCBI Taxonomy" id="585594"/>
    <lineage>
        <taxon>Eukaryota</taxon>
        <taxon>Fungi</taxon>
        <taxon>Dikarya</taxon>
        <taxon>Ascomycota</taxon>
        <taxon>Pezizomycotina</taxon>
        <taxon>Sordariomycetes</taxon>
        <taxon>Sordariomycetidae</taxon>
        <taxon>Sordariales</taxon>
        <taxon>Podosporaceae</taxon>
        <taxon>Cladorrhinum</taxon>
    </lineage>
</organism>
<evidence type="ECO:0000313" key="2">
    <source>
        <dbReference type="EMBL" id="KAK4460958.1"/>
    </source>
</evidence>
<evidence type="ECO:0000256" key="1">
    <source>
        <dbReference type="SAM" id="MobiDB-lite"/>
    </source>
</evidence>
<reference evidence="2" key="2">
    <citation type="submission" date="2023-06" db="EMBL/GenBank/DDBJ databases">
        <authorList>
            <consortium name="Lawrence Berkeley National Laboratory"/>
            <person name="Mondo S.J."/>
            <person name="Hensen N."/>
            <person name="Bonometti L."/>
            <person name="Westerberg I."/>
            <person name="Brannstrom I.O."/>
            <person name="Guillou S."/>
            <person name="Cros-Aarteil S."/>
            <person name="Calhoun S."/>
            <person name="Haridas S."/>
            <person name="Kuo A."/>
            <person name="Pangilinan J."/>
            <person name="Riley R."/>
            <person name="Labutti K."/>
            <person name="Andreopoulos B."/>
            <person name="Lipzen A."/>
            <person name="Chen C."/>
            <person name="Yanf M."/>
            <person name="Daum C."/>
            <person name="Ng V."/>
            <person name="Clum A."/>
            <person name="Steindorff A."/>
            <person name="Ohm R."/>
            <person name="Martin F."/>
            <person name="Silar P."/>
            <person name="Natvig D."/>
            <person name="Lalanne C."/>
            <person name="Gautier V."/>
            <person name="Ament-Velasquez S.L."/>
            <person name="Kruys A."/>
            <person name="Hutchinson M.I."/>
            <person name="Powell A.J."/>
            <person name="Barry K."/>
            <person name="Miller A.N."/>
            <person name="Grigoriev I.V."/>
            <person name="Debuchy R."/>
            <person name="Gladieux P."/>
            <person name="Thoren M.H."/>
            <person name="Johannesson H."/>
        </authorList>
    </citation>
    <scope>NUCLEOTIDE SEQUENCE</scope>
    <source>
        <strain evidence="2">PSN324</strain>
    </source>
</reference>
<comment type="caution">
    <text evidence="2">The sequence shown here is derived from an EMBL/GenBank/DDBJ whole genome shotgun (WGS) entry which is preliminary data.</text>
</comment>
<keyword evidence="3" id="KW-1185">Reference proteome</keyword>
<protein>
    <submittedName>
        <fullName evidence="2">Uncharacterized protein</fullName>
    </submittedName>
</protein>
<accession>A0AAV9HKU9</accession>
<feature type="compositionally biased region" description="Basic residues" evidence="1">
    <location>
        <begin position="100"/>
        <end position="116"/>
    </location>
</feature>
<dbReference type="EMBL" id="MU865000">
    <property type="protein sequence ID" value="KAK4460958.1"/>
    <property type="molecule type" value="Genomic_DNA"/>
</dbReference>
<feature type="region of interest" description="Disordered" evidence="1">
    <location>
        <begin position="82"/>
        <end position="126"/>
    </location>
</feature>
<proteinExistence type="predicted"/>
<name>A0AAV9HKU9_9PEZI</name>
<evidence type="ECO:0000313" key="3">
    <source>
        <dbReference type="Proteomes" id="UP001321749"/>
    </source>
</evidence>
<gene>
    <name evidence="2" type="ORF">QBC42DRAFT_287972</name>
</gene>
<dbReference type="Proteomes" id="UP001321749">
    <property type="component" value="Unassembled WGS sequence"/>
</dbReference>
<reference evidence="2" key="1">
    <citation type="journal article" date="2023" name="Mol. Phylogenet. Evol.">
        <title>Genome-scale phylogeny and comparative genomics of the fungal order Sordariales.</title>
        <authorList>
            <person name="Hensen N."/>
            <person name="Bonometti L."/>
            <person name="Westerberg I."/>
            <person name="Brannstrom I.O."/>
            <person name="Guillou S."/>
            <person name="Cros-Aarteil S."/>
            <person name="Calhoun S."/>
            <person name="Haridas S."/>
            <person name="Kuo A."/>
            <person name="Mondo S."/>
            <person name="Pangilinan J."/>
            <person name="Riley R."/>
            <person name="LaButti K."/>
            <person name="Andreopoulos B."/>
            <person name="Lipzen A."/>
            <person name="Chen C."/>
            <person name="Yan M."/>
            <person name="Daum C."/>
            <person name="Ng V."/>
            <person name="Clum A."/>
            <person name="Steindorff A."/>
            <person name="Ohm R.A."/>
            <person name="Martin F."/>
            <person name="Silar P."/>
            <person name="Natvig D.O."/>
            <person name="Lalanne C."/>
            <person name="Gautier V."/>
            <person name="Ament-Velasquez S.L."/>
            <person name="Kruys A."/>
            <person name="Hutchinson M.I."/>
            <person name="Powell A.J."/>
            <person name="Barry K."/>
            <person name="Miller A.N."/>
            <person name="Grigoriev I.V."/>
            <person name="Debuchy R."/>
            <person name="Gladieux P."/>
            <person name="Hiltunen Thoren M."/>
            <person name="Johannesson H."/>
        </authorList>
    </citation>
    <scope>NUCLEOTIDE SEQUENCE</scope>
    <source>
        <strain evidence="2">PSN324</strain>
    </source>
</reference>
<sequence>MALTFSTAKVAVLAPPRDMHCRALKRQPIITIPGHNMEVTRWYIIPMMLVYLQLDLTQVDQGRPFQVLPHLRDSLAVPGGYESYEGDRSNDLAGHGWQPPRRHRSTHGPRRSRRRNALTASEEEQTYHGNATSCFANDSKHPIQNQYLYPTAISEPDELLIDSTSMPKQVETSNRTFYTPEVSNLESLQVADEPGENDWVVVEAASIPEPLKWYMKMPWVLDMSGRAG</sequence>